<evidence type="ECO:0000313" key="1">
    <source>
        <dbReference type="EMBL" id="BAD76128.1"/>
    </source>
</evidence>
<dbReference type="Proteomes" id="UP000001172">
    <property type="component" value="Chromosome"/>
</dbReference>
<dbReference type="EMBL" id="BA000043">
    <property type="protein sequence ID" value="BAD76128.1"/>
    <property type="molecule type" value="Genomic_DNA"/>
</dbReference>
<reference evidence="1 2" key="1">
    <citation type="journal article" date="2004" name="Nucleic Acids Res.">
        <title>Thermoadaptation trait revealed by the genome sequence of thermophilic Geobacillus kaustophilus.</title>
        <authorList>
            <person name="Takami H."/>
            <person name="Takaki Y."/>
            <person name="Chee G.J."/>
            <person name="Nishi S."/>
            <person name="Shimamura S."/>
            <person name="Suzuki H."/>
            <person name="Matsui S."/>
            <person name="Uchiyama I."/>
        </authorList>
    </citation>
    <scope>NUCLEOTIDE SEQUENCE [LARGE SCALE GENOMIC DNA]</scope>
    <source>
        <strain evidence="1 2">HTA426</strain>
    </source>
</reference>
<proteinExistence type="predicted"/>
<organism evidence="1 2">
    <name type="scientific">Geobacillus kaustophilus (strain HTA426)</name>
    <dbReference type="NCBI Taxonomy" id="235909"/>
    <lineage>
        <taxon>Bacteria</taxon>
        <taxon>Bacillati</taxon>
        <taxon>Bacillota</taxon>
        <taxon>Bacilli</taxon>
        <taxon>Bacillales</taxon>
        <taxon>Anoxybacillaceae</taxon>
        <taxon>Geobacillus</taxon>
        <taxon>Geobacillus thermoleovorans group</taxon>
    </lineage>
</organism>
<gene>
    <name evidence="1" type="ordered locus">GK1843</name>
</gene>
<protein>
    <submittedName>
        <fullName evidence="1">Uncharacterized protein</fullName>
    </submittedName>
</protein>
<accession>Q5KYV8</accession>
<keyword evidence="2" id="KW-1185">Reference proteome</keyword>
<evidence type="ECO:0000313" key="2">
    <source>
        <dbReference type="Proteomes" id="UP000001172"/>
    </source>
</evidence>
<dbReference type="AlphaFoldDB" id="Q5KYV8"/>
<dbReference type="KEGG" id="gka:GK1843"/>
<sequence>MGAPAHSQQAILVHLTVPLPSLCGLASRRKIINGWSVATMNIPHSFCKTKIFDKPTKSPQAIIKIAVVDPFRDAAVSCSTA</sequence>
<name>Q5KYV8_GEOKA</name>
<dbReference type="HOGENOM" id="CLU_2568990_0_0_9"/>